<feature type="transmembrane region" description="Helical" evidence="4">
    <location>
        <begin position="219"/>
        <end position="240"/>
    </location>
</feature>
<feature type="transmembrane region" description="Helical" evidence="4">
    <location>
        <begin position="12"/>
        <end position="32"/>
    </location>
</feature>
<organism evidence="6 7">
    <name type="scientific">Agaribacillus aureus</name>
    <dbReference type="NCBI Taxonomy" id="3051825"/>
    <lineage>
        <taxon>Bacteria</taxon>
        <taxon>Pseudomonadati</taxon>
        <taxon>Bacteroidota</taxon>
        <taxon>Cytophagia</taxon>
        <taxon>Cytophagales</taxon>
        <taxon>Splendidivirgaceae</taxon>
        <taxon>Agaribacillus</taxon>
    </lineage>
</organism>
<dbReference type="Proteomes" id="UP001172083">
    <property type="component" value="Unassembled WGS sequence"/>
</dbReference>
<protein>
    <submittedName>
        <fullName evidence="6">Helix-turn-helix domain-containing protein</fullName>
    </submittedName>
</protein>
<dbReference type="InterPro" id="IPR018062">
    <property type="entry name" value="HTH_AraC-typ_CS"/>
</dbReference>
<dbReference type="PROSITE" id="PS00041">
    <property type="entry name" value="HTH_ARAC_FAMILY_1"/>
    <property type="match status" value="1"/>
</dbReference>
<sequence length="386" mass="45587">MNGQEIYFNLNPVNFLIVSGILQIFIVSAVLFFRKDDQLHAGKLLAITLFIVGLHLTNLMLLDLNLDNMYPFLLWLPYSYLTAIGPLIFFYTKSRTENRFKISSKAWIHFVPVIIEWLLQVVQIIFSVKQDVIYYNTPTDFIISPIIYISAAISIFYYLKRSLAVIKNHEIWVLKNFSNVKEVTLAWLYKLIAYYRILWMLWIPVVIIFLLLFRFQLQYLGLVIIIYGLILSITYLTYWIGLEGLRRTNFIYITRRRLPSENKSYTNLSEKEIKSHIAKVKQLMNDEKLYLNEHLNLRDFADKAAADPNLISYILNTHLHKNFYEFVNSYRIEEVKKKMNDPKYAHLKLMAIAYECGFNSKATFNRVFLKMEGVSPTAYKNRQSRL</sequence>
<feature type="transmembrane region" description="Helical" evidence="4">
    <location>
        <begin position="74"/>
        <end position="94"/>
    </location>
</feature>
<feature type="domain" description="HTH araC/xylS-type" evidence="5">
    <location>
        <begin position="281"/>
        <end position="382"/>
    </location>
</feature>
<evidence type="ECO:0000256" key="3">
    <source>
        <dbReference type="ARBA" id="ARBA00023163"/>
    </source>
</evidence>
<evidence type="ECO:0000313" key="6">
    <source>
        <dbReference type="EMBL" id="MDN5214889.1"/>
    </source>
</evidence>
<keyword evidence="7" id="KW-1185">Reference proteome</keyword>
<dbReference type="RefSeq" id="WP_346760227.1">
    <property type="nucleotide sequence ID" value="NZ_JAUJEB010000005.1"/>
</dbReference>
<keyword evidence="1" id="KW-0805">Transcription regulation</keyword>
<dbReference type="SUPFAM" id="SSF46689">
    <property type="entry name" value="Homeodomain-like"/>
    <property type="match status" value="1"/>
</dbReference>
<dbReference type="Pfam" id="PF12833">
    <property type="entry name" value="HTH_18"/>
    <property type="match status" value="1"/>
</dbReference>
<proteinExistence type="predicted"/>
<gene>
    <name evidence="6" type="ORF">QQ020_22605</name>
</gene>
<name>A0ABT8LAV3_9BACT</name>
<keyword evidence="4" id="KW-1133">Transmembrane helix</keyword>
<evidence type="ECO:0000313" key="7">
    <source>
        <dbReference type="Proteomes" id="UP001172083"/>
    </source>
</evidence>
<evidence type="ECO:0000259" key="5">
    <source>
        <dbReference type="PROSITE" id="PS01124"/>
    </source>
</evidence>
<dbReference type="PANTHER" id="PTHR43280:SF29">
    <property type="entry name" value="ARAC-FAMILY TRANSCRIPTIONAL REGULATOR"/>
    <property type="match status" value="1"/>
</dbReference>
<accession>A0ABT8LAV3</accession>
<evidence type="ECO:0000256" key="4">
    <source>
        <dbReference type="SAM" id="Phobius"/>
    </source>
</evidence>
<feature type="transmembrane region" description="Helical" evidence="4">
    <location>
        <begin position="141"/>
        <end position="159"/>
    </location>
</feature>
<feature type="transmembrane region" description="Helical" evidence="4">
    <location>
        <begin position="106"/>
        <end position="126"/>
    </location>
</feature>
<reference evidence="6" key="1">
    <citation type="submission" date="2023-06" db="EMBL/GenBank/DDBJ databases">
        <title>Genomic of Agaribacillus aureum.</title>
        <authorList>
            <person name="Wang G."/>
        </authorList>
    </citation>
    <scope>NUCLEOTIDE SEQUENCE</scope>
    <source>
        <strain evidence="6">BMA12</strain>
    </source>
</reference>
<keyword evidence="2" id="KW-0238">DNA-binding</keyword>
<keyword evidence="3" id="KW-0804">Transcription</keyword>
<dbReference type="InterPro" id="IPR018060">
    <property type="entry name" value="HTH_AraC"/>
</dbReference>
<dbReference type="InterPro" id="IPR009057">
    <property type="entry name" value="Homeodomain-like_sf"/>
</dbReference>
<dbReference type="PROSITE" id="PS01124">
    <property type="entry name" value="HTH_ARAC_FAMILY_2"/>
    <property type="match status" value="1"/>
</dbReference>
<comment type="caution">
    <text evidence="6">The sequence shown here is derived from an EMBL/GenBank/DDBJ whole genome shotgun (WGS) entry which is preliminary data.</text>
</comment>
<evidence type="ECO:0000256" key="2">
    <source>
        <dbReference type="ARBA" id="ARBA00023125"/>
    </source>
</evidence>
<dbReference type="SMART" id="SM00342">
    <property type="entry name" value="HTH_ARAC"/>
    <property type="match status" value="1"/>
</dbReference>
<dbReference type="Gene3D" id="1.10.10.60">
    <property type="entry name" value="Homeodomain-like"/>
    <property type="match status" value="1"/>
</dbReference>
<dbReference type="PANTHER" id="PTHR43280">
    <property type="entry name" value="ARAC-FAMILY TRANSCRIPTIONAL REGULATOR"/>
    <property type="match status" value="1"/>
</dbReference>
<keyword evidence="4" id="KW-0472">Membrane</keyword>
<keyword evidence="4" id="KW-0812">Transmembrane</keyword>
<dbReference type="EMBL" id="JAUJEB010000005">
    <property type="protein sequence ID" value="MDN5214889.1"/>
    <property type="molecule type" value="Genomic_DNA"/>
</dbReference>
<evidence type="ECO:0000256" key="1">
    <source>
        <dbReference type="ARBA" id="ARBA00023015"/>
    </source>
</evidence>
<feature type="transmembrane region" description="Helical" evidence="4">
    <location>
        <begin position="44"/>
        <end position="62"/>
    </location>
</feature>
<feature type="transmembrane region" description="Helical" evidence="4">
    <location>
        <begin position="193"/>
        <end position="213"/>
    </location>
</feature>